<dbReference type="EMBL" id="PGCJ01000081">
    <property type="protein sequence ID" value="PLW52180.1"/>
    <property type="molecule type" value="Genomic_DNA"/>
</dbReference>
<organism evidence="1 2">
    <name type="scientific">Puccinia coronata f. sp. avenae</name>
    <dbReference type="NCBI Taxonomy" id="200324"/>
    <lineage>
        <taxon>Eukaryota</taxon>
        <taxon>Fungi</taxon>
        <taxon>Dikarya</taxon>
        <taxon>Basidiomycota</taxon>
        <taxon>Pucciniomycotina</taxon>
        <taxon>Pucciniomycetes</taxon>
        <taxon>Pucciniales</taxon>
        <taxon>Pucciniaceae</taxon>
        <taxon>Puccinia</taxon>
    </lineage>
</organism>
<keyword evidence="2" id="KW-1185">Reference proteome</keyword>
<dbReference type="AlphaFoldDB" id="A0A2N5VQG9"/>
<accession>A0A2N5VQG9</accession>
<dbReference type="Proteomes" id="UP000235388">
    <property type="component" value="Unassembled WGS sequence"/>
</dbReference>
<gene>
    <name evidence="1" type="ORF">PCANC_10257</name>
</gene>
<sequence>MDVDCSIDANPASNQHPRLSGAVLQDPLGIITHHHLEAPARARANARAALKEGRDEAALLTYRGKTSPVGHHHGTTHPQIPCGTLNPTNSYLKSPQYQPLLVIPANGVRVTTDPVFPYGSSGTHGANSGVPNDLANPHRGTNWVVPNGLIDLHAGAIPQGVNGGTFRDGAPSTVPYALTDLQSHSDPSCEINTC</sequence>
<evidence type="ECO:0000313" key="2">
    <source>
        <dbReference type="Proteomes" id="UP000235388"/>
    </source>
</evidence>
<reference evidence="1 2" key="1">
    <citation type="submission" date="2017-11" db="EMBL/GenBank/DDBJ databases">
        <title>De novo assembly and phasing of dikaryotic genomes from two isolates of Puccinia coronata f. sp. avenae, the causal agent of oat crown rust.</title>
        <authorList>
            <person name="Miller M.E."/>
            <person name="Zhang Y."/>
            <person name="Omidvar V."/>
            <person name="Sperschneider J."/>
            <person name="Schwessinger B."/>
            <person name="Raley C."/>
            <person name="Palmer J.M."/>
            <person name="Garnica D."/>
            <person name="Upadhyaya N."/>
            <person name="Rathjen J."/>
            <person name="Taylor J.M."/>
            <person name="Park R.F."/>
            <person name="Dodds P.N."/>
            <person name="Hirsch C.D."/>
            <person name="Kianian S.F."/>
            <person name="Figueroa M."/>
        </authorList>
    </citation>
    <scope>NUCLEOTIDE SEQUENCE [LARGE SCALE GENOMIC DNA]</scope>
    <source>
        <strain evidence="1">12NC29</strain>
    </source>
</reference>
<comment type="caution">
    <text evidence="1">The sequence shown here is derived from an EMBL/GenBank/DDBJ whole genome shotgun (WGS) entry which is preliminary data.</text>
</comment>
<protein>
    <submittedName>
        <fullName evidence="1">Uncharacterized protein</fullName>
    </submittedName>
</protein>
<name>A0A2N5VQG9_9BASI</name>
<proteinExistence type="predicted"/>
<evidence type="ECO:0000313" key="1">
    <source>
        <dbReference type="EMBL" id="PLW52180.1"/>
    </source>
</evidence>